<evidence type="ECO:0000313" key="5">
    <source>
        <dbReference type="Proteomes" id="UP001282284"/>
    </source>
</evidence>
<keyword evidence="1" id="KW-1133">Transmembrane helix</keyword>
<name>A0ABU4G8E1_9BACL</name>
<accession>A0ABU4G8E1</accession>
<feature type="transmembrane region" description="Helical" evidence="1">
    <location>
        <begin position="91"/>
        <end position="111"/>
    </location>
</feature>
<comment type="caution">
    <text evidence="4">The sequence shown here is derived from an EMBL/GenBank/DDBJ whole genome shotgun (WGS) entry which is preliminary data.</text>
</comment>
<dbReference type="PANTHER" id="PTHR14969">
    <property type="entry name" value="SPHINGOSINE-1-PHOSPHATE PHOSPHOHYDROLASE"/>
    <property type="match status" value="1"/>
</dbReference>
<dbReference type="Pfam" id="PF01569">
    <property type="entry name" value="PAP2"/>
    <property type="match status" value="1"/>
</dbReference>
<dbReference type="InterPro" id="IPR000326">
    <property type="entry name" value="PAP2/HPO"/>
</dbReference>
<keyword evidence="5" id="KW-1185">Reference proteome</keyword>
<dbReference type="PANTHER" id="PTHR14969:SF13">
    <property type="entry name" value="AT30094P"/>
    <property type="match status" value="1"/>
</dbReference>
<reference evidence="4 5" key="1">
    <citation type="submission" date="2023-06" db="EMBL/GenBank/DDBJ databases">
        <title>Sporosarcina sp. nov., isolated from Korean traditional fermented seafood 'Jeotgal'.</title>
        <authorList>
            <person name="Yang A.I."/>
            <person name="Shin N.-R."/>
        </authorList>
    </citation>
    <scope>NUCLEOTIDE SEQUENCE [LARGE SCALE GENOMIC DNA]</scope>
    <source>
        <strain evidence="4 5">KCTC13119</strain>
    </source>
</reference>
<keyword evidence="1" id="KW-0812">Transmembrane</keyword>
<evidence type="ECO:0000313" key="4">
    <source>
        <dbReference type="EMBL" id="MDW0113244.1"/>
    </source>
</evidence>
<keyword evidence="1" id="KW-0472">Membrane</keyword>
<feature type="transmembrane region" description="Helical" evidence="1">
    <location>
        <begin position="187"/>
        <end position="208"/>
    </location>
</feature>
<dbReference type="InterPro" id="IPR036938">
    <property type="entry name" value="PAP2/HPO_sf"/>
</dbReference>
<evidence type="ECO:0000256" key="1">
    <source>
        <dbReference type="SAM" id="Phobius"/>
    </source>
</evidence>
<dbReference type="RefSeq" id="WP_317943457.1">
    <property type="nucleotide sequence ID" value="NZ_JAUBDI010000006.1"/>
</dbReference>
<feature type="chain" id="PRO_5047494846" evidence="2">
    <location>
        <begin position="26"/>
        <end position="218"/>
    </location>
</feature>
<feature type="transmembrane region" description="Helical" evidence="1">
    <location>
        <begin position="131"/>
        <end position="149"/>
    </location>
</feature>
<organism evidence="4 5">
    <name type="scientific">Sporosarcina saromensis</name>
    <dbReference type="NCBI Taxonomy" id="359365"/>
    <lineage>
        <taxon>Bacteria</taxon>
        <taxon>Bacillati</taxon>
        <taxon>Bacillota</taxon>
        <taxon>Bacilli</taxon>
        <taxon>Bacillales</taxon>
        <taxon>Caryophanaceae</taxon>
        <taxon>Sporosarcina</taxon>
    </lineage>
</organism>
<sequence>MKGLPSRLLLALLLCILYGSTFAFIASNIDSTTITQFDDTVISVVQGWEADWLTPIMKTFTFIGSTKVVILLVLIGFAILFFGLRNRSQAFFFLFVMAGTGLLNQSFKFAFQRARPDTNRLIDITGFSFPSGHTMLAFSLYAVSAYIVWRHIQTATSKVALVTFVIFMFGMIGTSRIYLGVHYPSDIVGGIAASAFWVIVATAVYGFIQRRRQRKFGQ</sequence>
<protein>
    <submittedName>
        <fullName evidence="4">Phosphatase PAP2 family protein</fullName>
    </submittedName>
</protein>
<dbReference type="Proteomes" id="UP001282284">
    <property type="component" value="Unassembled WGS sequence"/>
</dbReference>
<feature type="transmembrane region" description="Helical" evidence="1">
    <location>
        <begin position="161"/>
        <end position="181"/>
    </location>
</feature>
<feature type="domain" description="Phosphatidic acid phosphatase type 2/haloperoxidase" evidence="3">
    <location>
        <begin position="90"/>
        <end position="202"/>
    </location>
</feature>
<evidence type="ECO:0000259" key="3">
    <source>
        <dbReference type="SMART" id="SM00014"/>
    </source>
</evidence>
<feature type="signal peptide" evidence="2">
    <location>
        <begin position="1"/>
        <end position="25"/>
    </location>
</feature>
<keyword evidence="2" id="KW-0732">Signal</keyword>
<feature type="transmembrane region" description="Helical" evidence="1">
    <location>
        <begin position="62"/>
        <end position="84"/>
    </location>
</feature>
<proteinExistence type="predicted"/>
<dbReference type="EMBL" id="JAUBDI010000006">
    <property type="protein sequence ID" value="MDW0113244.1"/>
    <property type="molecule type" value="Genomic_DNA"/>
</dbReference>
<dbReference type="Gene3D" id="1.20.144.10">
    <property type="entry name" value="Phosphatidic acid phosphatase type 2/haloperoxidase"/>
    <property type="match status" value="2"/>
</dbReference>
<dbReference type="SUPFAM" id="SSF48317">
    <property type="entry name" value="Acid phosphatase/Vanadium-dependent haloperoxidase"/>
    <property type="match status" value="1"/>
</dbReference>
<gene>
    <name evidence="4" type="ORF">QT711_08590</name>
</gene>
<dbReference type="SMART" id="SM00014">
    <property type="entry name" value="acidPPc"/>
    <property type="match status" value="1"/>
</dbReference>
<evidence type="ECO:0000256" key="2">
    <source>
        <dbReference type="SAM" id="SignalP"/>
    </source>
</evidence>
<dbReference type="CDD" id="cd03392">
    <property type="entry name" value="PAP2_like_2"/>
    <property type="match status" value="1"/>
</dbReference>